<name>A0A1I7KPW4_9BACT</name>
<keyword evidence="1" id="KW-0732">Signal</keyword>
<reference evidence="3" key="1">
    <citation type="submission" date="2016-10" db="EMBL/GenBank/DDBJ databases">
        <authorList>
            <person name="Varghese N."/>
        </authorList>
    </citation>
    <scope>NUCLEOTIDE SEQUENCE [LARGE SCALE GENOMIC DNA]</scope>
    <source>
        <strain evidence="3">DSM 18820</strain>
    </source>
</reference>
<dbReference type="EMBL" id="FPCA01000007">
    <property type="protein sequence ID" value="SFU99450.1"/>
    <property type="molecule type" value="Genomic_DNA"/>
</dbReference>
<evidence type="ECO:0000256" key="1">
    <source>
        <dbReference type="SAM" id="SignalP"/>
    </source>
</evidence>
<evidence type="ECO:0000313" key="2">
    <source>
        <dbReference type="EMBL" id="SFU99450.1"/>
    </source>
</evidence>
<protein>
    <submittedName>
        <fullName evidence="2">Uncharacterized protein</fullName>
    </submittedName>
</protein>
<proteinExistence type="predicted"/>
<feature type="chain" id="PRO_5010162542" evidence="1">
    <location>
        <begin position="23"/>
        <end position="120"/>
    </location>
</feature>
<feature type="signal peptide" evidence="1">
    <location>
        <begin position="1"/>
        <end position="22"/>
    </location>
</feature>
<gene>
    <name evidence="2" type="ORF">SAMN04487941_3959</name>
</gene>
<keyword evidence="3" id="KW-1185">Reference proteome</keyword>
<dbReference type="OrthoDB" id="853612at2"/>
<sequence>MKNYLLLSLSFMLLLFALPKNSSMRSYAEQAALKKDCTYSKRFGKRPCKRKCLKHQTHSRQQNSASGVASDCSQQVYALANTLHEMPVVSFTAKPRVVFPQLRKHLSPVLENDPEPPRLS</sequence>
<dbReference type="STRING" id="388950.GCA_001611675_04144"/>
<dbReference type="Proteomes" id="UP000182491">
    <property type="component" value="Unassembled WGS sequence"/>
</dbReference>
<dbReference type="RefSeq" id="WP_068840358.1">
    <property type="nucleotide sequence ID" value="NZ_BMXC01000008.1"/>
</dbReference>
<dbReference type="AlphaFoldDB" id="A0A1I7KPW4"/>
<organism evidence="2 3">
    <name type="scientific">Pontibacter akesuensis</name>
    <dbReference type="NCBI Taxonomy" id="388950"/>
    <lineage>
        <taxon>Bacteria</taxon>
        <taxon>Pseudomonadati</taxon>
        <taxon>Bacteroidota</taxon>
        <taxon>Cytophagia</taxon>
        <taxon>Cytophagales</taxon>
        <taxon>Hymenobacteraceae</taxon>
        <taxon>Pontibacter</taxon>
    </lineage>
</organism>
<accession>A0A1I7KPW4</accession>
<evidence type="ECO:0000313" key="3">
    <source>
        <dbReference type="Proteomes" id="UP000182491"/>
    </source>
</evidence>